<comment type="caution">
    <text evidence="1">The sequence shown here is derived from an EMBL/GenBank/DDBJ whole genome shotgun (WGS) entry which is preliminary data.</text>
</comment>
<accession>A0A0B2VWD3</accession>
<evidence type="ECO:0000313" key="1">
    <source>
        <dbReference type="EMBL" id="KHN85667.1"/>
    </source>
</evidence>
<sequence>MTIFYRIHRPDPLQAQTYEQSTFTVVLAKPMARLTCHQELIVLTRKLERNSEIQSHEYPKARVVTKGCKNQQNKLPTSIQGPLPIPLSSLLLLHYSSAAFNQAIRTMQAQTTQ</sequence>
<dbReference type="EMBL" id="JPKZ01000751">
    <property type="protein sequence ID" value="KHN85667.1"/>
    <property type="molecule type" value="Genomic_DNA"/>
</dbReference>
<keyword evidence="2" id="KW-1185">Reference proteome</keyword>
<evidence type="ECO:0000313" key="2">
    <source>
        <dbReference type="Proteomes" id="UP000031036"/>
    </source>
</evidence>
<name>A0A0B2VWD3_TOXCA</name>
<reference evidence="1 2" key="1">
    <citation type="submission" date="2014-11" db="EMBL/GenBank/DDBJ databases">
        <title>Genetic blueprint of the zoonotic pathogen Toxocara canis.</title>
        <authorList>
            <person name="Zhu X.-Q."/>
            <person name="Korhonen P.K."/>
            <person name="Cai H."/>
            <person name="Young N.D."/>
            <person name="Nejsum P."/>
            <person name="von Samson-Himmelstjerna G."/>
            <person name="Boag P.R."/>
            <person name="Tan P."/>
            <person name="Li Q."/>
            <person name="Min J."/>
            <person name="Yang Y."/>
            <person name="Wang X."/>
            <person name="Fang X."/>
            <person name="Hall R.S."/>
            <person name="Hofmann A."/>
            <person name="Sternberg P.W."/>
            <person name="Jex A.R."/>
            <person name="Gasser R.B."/>
        </authorList>
    </citation>
    <scope>NUCLEOTIDE SEQUENCE [LARGE SCALE GENOMIC DNA]</scope>
    <source>
        <strain evidence="1">PN_DK_2014</strain>
    </source>
</reference>
<dbReference type="Proteomes" id="UP000031036">
    <property type="component" value="Unassembled WGS sequence"/>
</dbReference>
<gene>
    <name evidence="1" type="ORF">Tcan_14576</name>
</gene>
<dbReference type="AlphaFoldDB" id="A0A0B2VWD3"/>
<organism evidence="1 2">
    <name type="scientific">Toxocara canis</name>
    <name type="common">Canine roundworm</name>
    <dbReference type="NCBI Taxonomy" id="6265"/>
    <lineage>
        <taxon>Eukaryota</taxon>
        <taxon>Metazoa</taxon>
        <taxon>Ecdysozoa</taxon>
        <taxon>Nematoda</taxon>
        <taxon>Chromadorea</taxon>
        <taxon>Rhabditida</taxon>
        <taxon>Spirurina</taxon>
        <taxon>Ascaridomorpha</taxon>
        <taxon>Ascaridoidea</taxon>
        <taxon>Toxocaridae</taxon>
        <taxon>Toxocara</taxon>
    </lineage>
</organism>
<protein>
    <submittedName>
        <fullName evidence="1">Uncharacterized protein</fullName>
    </submittedName>
</protein>
<proteinExistence type="predicted"/>